<feature type="region of interest" description="Disordered" evidence="1">
    <location>
        <begin position="28"/>
        <end position="48"/>
    </location>
</feature>
<dbReference type="Proteomes" id="UP001153069">
    <property type="component" value="Unassembled WGS sequence"/>
</dbReference>
<comment type="caution">
    <text evidence="2">The sequence shown here is derived from an EMBL/GenBank/DDBJ whole genome shotgun (WGS) entry which is preliminary data.</text>
</comment>
<keyword evidence="3" id="KW-1185">Reference proteome</keyword>
<evidence type="ECO:0000256" key="1">
    <source>
        <dbReference type="SAM" id="MobiDB-lite"/>
    </source>
</evidence>
<protein>
    <submittedName>
        <fullName evidence="2">Uncharacterized protein</fullName>
    </submittedName>
</protein>
<dbReference type="AlphaFoldDB" id="A0A9N8ER02"/>
<organism evidence="2 3">
    <name type="scientific">Seminavis robusta</name>
    <dbReference type="NCBI Taxonomy" id="568900"/>
    <lineage>
        <taxon>Eukaryota</taxon>
        <taxon>Sar</taxon>
        <taxon>Stramenopiles</taxon>
        <taxon>Ochrophyta</taxon>
        <taxon>Bacillariophyta</taxon>
        <taxon>Bacillariophyceae</taxon>
        <taxon>Bacillariophycidae</taxon>
        <taxon>Naviculales</taxon>
        <taxon>Naviculaceae</taxon>
        <taxon>Seminavis</taxon>
    </lineage>
</organism>
<reference evidence="2" key="1">
    <citation type="submission" date="2020-06" db="EMBL/GenBank/DDBJ databases">
        <authorList>
            <consortium name="Plant Systems Biology data submission"/>
        </authorList>
    </citation>
    <scope>NUCLEOTIDE SEQUENCE</scope>
    <source>
        <strain evidence="2">D6</strain>
    </source>
</reference>
<sequence>MDSKTLHSDIAWNALLREVRINKISLRHGGSSTATSGRKKRRQQDDDIADISNDRKIRCLRISRVGDVLDGSSSSTFLNLSPPSSTIGDELSFTFGRHHYKSISLPSLSKTSCACSGGSSSRFDIFSSYRCPCKKKTQSMSSKKKSLLVGASSRKMRGGDILY</sequence>
<accession>A0A9N8ER02</accession>
<proteinExistence type="predicted"/>
<evidence type="ECO:0000313" key="3">
    <source>
        <dbReference type="Proteomes" id="UP001153069"/>
    </source>
</evidence>
<name>A0A9N8ER02_9STRA</name>
<evidence type="ECO:0000313" key="2">
    <source>
        <dbReference type="EMBL" id="CAB9524484.1"/>
    </source>
</evidence>
<dbReference type="EMBL" id="CAICTM010001541">
    <property type="protein sequence ID" value="CAB9524484.1"/>
    <property type="molecule type" value="Genomic_DNA"/>
</dbReference>
<gene>
    <name evidence="2" type="ORF">SEMRO_1543_G281140.1</name>
</gene>